<dbReference type="EMBL" id="JBANQN010000011">
    <property type="protein sequence ID" value="KAK6775849.1"/>
    <property type="molecule type" value="Genomic_DNA"/>
</dbReference>
<keyword evidence="2" id="KW-1185">Reference proteome</keyword>
<protein>
    <submittedName>
        <fullName evidence="1">Uncharacterized protein</fullName>
    </submittedName>
</protein>
<accession>A0AAN8SXP3</accession>
<evidence type="ECO:0000313" key="2">
    <source>
        <dbReference type="Proteomes" id="UP001371456"/>
    </source>
</evidence>
<dbReference type="Proteomes" id="UP001371456">
    <property type="component" value="Unassembled WGS sequence"/>
</dbReference>
<gene>
    <name evidence="1" type="ORF">RDI58_026850</name>
</gene>
<sequence length="15" mass="1718">MPVQQGRPVFVPMMT</sequence>
<proteinExistence type="predicted"/>
<comment type="caution">
    <text evidence="1">The sequence shown here is derived from an EMBL/GenBank/DDBJ whole genome shotgun (WGS) entry which is preliminary data.</text>
</comment>
<organism evidence="1 2">
    <name type="scientific">Solanum bulbocastanum</name>
    <name type="common">Wild potato</name>
    <dbReference type="NCBI Taxonomy" id="147425"/>
    <lineage>
        <taxon>Eukaryota</taxon>
        <taxon>Viridiplantae</taxon>
        <taxon>Streptophyta</taxon>
        <taxon>Embryophyta</taxon>
        <taxon>Tracheophyta</taxon>
        <taxon>Spermatophyta</taxon>
        <taxon>Magnoliopsida</taxon>
        <taxon>eudicotyledons</taxon>
        <taxon>Gunneridae</taxon>
        <taxon>Pentapetalae</taxon>
        <taxon>asterids</taxon>
        <taxon>lamiids</taxon>
        <taxon>Solanales</taxon>
        <taxon>Solanaceae</taxon>
        <taxon>Solanoideae</taxon>
        <taxon>Solaneae</taxon>
        <taxon>Solanum</taxon>
    </lineage>
</organism>
<evidence type="ECO:0000313" key="1">
    <source>
        <dbReference type="EMBL" id="KAK6775849.1"/>
    </source>
</evidence>
<name>A0AAN8SXP3_SOLBU</name>
<reference evidence="1 2" key="1">
    <citation type="submission" date="2024-02" db="EMBL/GenBank/DDBJ databases">
        <title>de novo genome assembly of Solanum bulbocastanum strain 11H21.</title>
        <authorList>
            <person name="Hosaka A.J."/>
        </authorList>
    </citation>
    <scope>NUCLEOTIDE SEQUENCE [LARGE SCALE GENOMIC DNA]</scope>
    <source>
        <tissue evidence="1">Young leaves</tissue>
    </source>
</reference>